<dbReference type="Gene3D" id="2.60.40.2610">
    <property type="entry name" value="Outer membrane usher protein FimD, plug domain"/>
    <property type="match status" value="1"/>
</dbReference>
<feature type="domain" description="PapC-like C-terminal" evidence="9">
    <location>
        <begin position="773"/>
        <end position="828"/>
    </location>
</feature>
<sequence>MLYSFLFPAVSFGNTTSLTGGKSDNEKIEYNASFIQGLDVDIDDYSYGNPIPEGNYTAELVLNDVNRGKQSVLFKNNENNKRAEACFTLEQIEALGIIPDNKVGSRPKTETDYAANGGCHPIGYFVNYAKVYYNTADLVLNITVPQANLHHQYADYIDPSRWDEGVTALFVDYNLNSYMSNSKSFSGKETDYNTNINWTAGFNYGGWRFRNRSNSEWSKNNKFSNKNILLYAETDITPLKSRLTIGETFTTGRIFDVHGLRGITLGSNTKMLPDSLNNFVPTIAGIADSNARVLLRQNDYTIYETTVTPGPFEIKDYGALGHNGTLQLVIIEADGREKVQDVVFSAPPMMLHPDTILYSLSAGELRDDSSGASPVVVEGEFVQGINNFLTWYAGFQLSENYKAAAIGNALNTPLGGISLDMTHAQSDLKDKSQSGESFRISYSKLFEQTDTNILVSSYRYSNDGYLSFRDAVMLKEKGENYYINKHNSDGELFNSYLGVRAKNQYSVNVNQRLWDRSSITVLGNYYDYWVNRAASTQWSVSYQQSLDYFSYSLAYQRAKTGEDSYDNTYMVSVNIPFFRSYLDKPAFDNLTLTATRNADSNTSFQTTASGSQGDQSELNYSVGATANSHSETSDSLNASANYRSSVGSFGSTVSMDNRSNRQASISANGSVVAHAGGVTLGPSVGDSAFAIIEAPGASGSAALNGYGSEVDSRGYAIVPGLNSYRENQVGLDVSKANPDVDLIDDQSTVVPRDGAIIAVKIKTVVGKPVVLIIRDKSGNYLPIGTNVYSGSGDYQTIVGQAGMAYLRGWDGASETLSVKSGTVGECVINPEPFIAKKISESGNSVVQLEVKCI</sequence>
<evidence type="ECO:0000256" key="2">
    <source>
        <dbReference type="ARBA" id="ARBA00008064"/>
    </source>
</evidence>
<evidence type="ECO:0000313" key="11">
    <source>
        <dbReference type="EMBL" id="OBU10736.1"/>
    </source>
</evidence>
<dbReference type="GO" id="GO:0015473">
    <property type="term" value="F:fimbrial usher porin activity"/>
    <property type="evidence" value="ECO:0007669"/>
    <property type="project" value="InterPro"/>
</dbReference>
<dbReference type="Pfam" id="PF13953">
    <property type="entry name" value="PapC_C"/>
    <property type="match status" value="1"/>
</dbReference>
<keyword evidence="5" id="KW-0812">Transmembrane</keyword>
<accession>A0A1B8HMS0</accession>
<evidence type="ECO:0008006" key="13">
    <source>
        <dbReference type="Google" id="ProtNLM"/>
    </source>
</evidence>
<evidence type="ECO:0000259" key="10">
    <source>
        <dbReference type="Pfam" id="PF13954"/>
    </source>
</evidence>
<dbReference type="GO" id="GO:0009279">
    <property type="term" value="C:cell outer membrane"/>
    <property type="evidence" value="ECO:0007669"/>
    <property type="project" value="UniProtKB-SubCell"/>
</dbReference>
<protein>
    <recommendedName>
        <fullName evidence="13">Fimbrial biogenesis outer membrane usher protein</fullName>
    </recommendedName>
</protein>
<dbReference type="Proteomes" id="UP000092247">
    <property type="component" value="Unassembled WGS sequence"/>
</dbReference>
<dbReference type="PANTHER" id="PTHR30451">
    <property type="entry name" value="OUTER MEMBRANE USHER PROTEIN"/>
    <property type="match status" value="1"/>
</dbReference>
<reference evidence="11 12" key="1">
    <citation type="submission" date="2016-06" db="EMBL/GenBank/DDBJ databases">
        <authorList>
            <person name="Kjaerup R.B."/>
            <person name="Dalgaard T.S."/>
            <person name="Juul-Madsen H.R."/>
        </authorList>
    </citation>
    <scope>NUCLEOTIDE SEQUENCE [LARGE SCALE GENOMIC DNA]</scope>
    <source>
        <strain evidence="11 12">GCSL-Mp3</strain>
    </source>
</reference>
<dbReference type="Gene3D" id="2.60.40.3110">
    <property type="match status" value="1"/>
</dbReference>
<proteinExistence type="inferred from homology"/>
<dbReference type="InterPro" id="IPR000015">
    <property type="entry name" value="Fimb_usher"/>
</dbReference>
<gene>
    <name evidence="11" type="ORF">AYY17_14505</name>
</gene>
<dbReference type="InterPro" id="IPR037224">
    <property type="entry name" value="PapC_N_sf"/>
</dbReference>
<evidence type="ECO:0000313" key="12">
    <source>
        <dbReference type="Proteomes" id="UP000092247"/>
    </source>
</evidence>
<comment type="subcellular location">
    <subcellularLocation>
        <location evidence="1">Cell outer membrane</location>
        <topology evidence="1">Multi-pass membrane protein</topology>
    </subcellularLocation>
</comment>
<keyword evidence="8" id="KW-0998">Cell outer membrane</keyword>
<dbReference type="InterPro" id="IPR043142">
    <property type="entry name" value="PapC-like_C_sf"/>
</dbReference>
<dbReference type="Gene3D" id="3.10.20.410">
    <property type="match status" value="1"/>
</dbReference>
<evidence type="ECO:0000256" key="7">
    <source>
        <dbReference type="ARBA" id="ARBA00023136"/>
    </source>
</evidence>
<dbReference type="SUPFAM" id="SSF141729">
    <property type="entry name" value="FimD N-terminal domain-like"/>
    <property type="match status" value="1"/>
</dbReference>
<evidence type="ECO:0000256" key="4">
    <source>
        <dbReference type="ARBA" id="ARBA00022452"/>
    </source>
</evidence>
<dbReference type="InterPro" id="IPR025885">
    <property type="entry name" value="PapC_N"/>
</dbReference>
<feature type="domain" description="PapC N-terminal" evidence="10">
    <location>
        <begin position="29"/>
        <end position="176"/>
    </location>
</feature>
<dbReference type="GO" id="GO:0009297">
    <property type="term" value="P:pilus assembly"/>
    <property type="evidence" value="ECO:0007669"/>
    <property type="project" value="InterPro"/>
</dbReference>
<name>A0A1B8HMS0_9GAMM</name>
<dbReference type="PANTHER" id="PTHR30451:SF5">
    <property type="entry name" value="SLR0019 PROTEIN"/>
    <property type="match status" value="1"/>
</dbReference>
<keyword evidence="4" id="KW-1134">Transmembrane beta strand</keyword>
<keyword evidence="7" id="KW-0472">Membrane</keyword>
<dbReference type="InterPro" id="IPR025949">
    <property type="entry name" value="PapC-like_C"/>
</dbReference>
<evidence type="ECO:0000256" key="8">
    <source>
        <dbReference type="ARBA" id="ARBA00023237"/>
    </source>
</evidence>
<evidence type="ECO:0000256" key="1">
    <source>
        <dbReference type="ARBA" id="ARBA00004571"/>
    </source>
</evidence>
<dbReference type="AlphaFoldDB" id="A0A1B8HMS0"/>
<keyword evidence="3" id="KW-0813">Transport</keyword>
<dbReference type="Pfam" id="PF00577">
    <property type="entry name" value="Usher"/>
    <property type="match status" value="1"/>
</dbReference>
<keyword evidence="6" id="KW-0732">Signal</keyword>
<evidence type="ECO:0000259" key="9">
    <source>
        <dbReference type="Pfam" id="PF13953"/>
    </source>
</evidence>
<dbReference type="Gene3D" id="2.60.40.2070">
    <property type="match status" value="1"/>
</dbReference>
<comment type="caution">
    <text evidence="11">The sequence shown here is derived from an EMBL/GenBank/DDBJ whole genome shotgun (WGS) entry which is preliminary data.</text>
</comment>
<organism evidence="11 12">
    <name type="scientific">Morganella psychrotolerans</name>
    <dbReference type="NCBI Taxonomy" id="368603"/>
    <lineage>
        <taxon>Bacteria</taxon>
        <taxon>Pseudomonadati</taxon>
        <taxon>Pseudomonadota</taxon>
        <taxon>Gammaproteobacteria</taxon>
        <taxon>Enterobacterales</taxon>
        <taxon>Morganellaceae</taxon>
        <taxon>Morganella</taxon>
    </lineage>
</organism>
<evidence type="ECO:0000256" key="3">
    <source>
        <dbReference type="ARBA" id="ARBA00022448"/>
    </source>
</evidence>
<evidence type="ECO:0000256" key="5">
    <source>
        <dbReference type="ARBA" id="ARBA00022692"/>
    </source>
</evidence>
<evidence type="ECO:0000256" key="6">
    <source>
        <dbReference type="ARBA" id="ARBA00022729"/>
    </source>
</evidence>
<dbReference type="EMBL" id="LZEX01000002">
    <property type="protein sequence ID" value="OBU10736.1"/>
    <property type="molecule type" value="Genomic_DNA"/>
</dbReference>
<dbReference type="Pfam" id="PF13954">
    <property type="entry name" value="PapC_N"/>
    <property type="match status" value="1"/>
</dbReference>
<comment type="similarity">
    <text evidence="2">Belongs to the fimbrial export usher family.</text>
</comment>
<dbReference type="InterPro" id="IPR042186">
    <property type="entry name" value="FimD_plug_dom"/>
</dbReference>